<dbReference type="InterPro" id="IPR007729">
    <property type="entry name" value="DGOK"/>
</dbReference>
<sequence>MSKEWIAVDWGTTHLRVWRMAGREIMAKAASDKGMNTLAADGFEPALLELVEPWLTETPTRVLCCGMVGSRQGWIEAPYRPVPCAPLAETLVRAPTRDPRLDVRIVPGLSQSSPPDVMRGEETQIAGFLALKDGWDGVICLPGTHTKWVHLSAGEVVSFQTFMTGELFALLAGQSVLRHSVDTSGWDAAAFAEAASEAMSRPEALAARLFRLRAAHLLEGPQPARACAELSGLLIGAELAAARPYWLGQNIAVIGADAVARAYVEALSLQGNSATFAKSDAMTQAGLVKASRDTE</sequence>
<dbReference type="RefSeq" id="WP_136463419.1">
    <property type="nucleotide sequence ID" value="NZ_SRKY01000003.1"/>
</dbReference>
<keyword evidence="2" id="KW-1185">Reference proteome</keyword>
<dbReference type="EMBL" id="SRKY01000003">
    <property type="protein sequence ID" value="THH35949.1"/>
    <property type="molecule type" value="Genomic_DNA"/>
</dbReference>
<dbReference type="Gene3D" id="3.30.420.300">
    <property type="entry name" value="2-keto-3-deoxy-galactonokinase, substrate binding domain"/>
    <property type="match status" value="1"/>
</dbReference>
<reference evidence="1 2" key="1">
    <citation type="submission" date="2019-04" db="EMBL/GenBank/DDBJ databases">
        <title>Shimia ponticola sp. nov., isolated from seawater.</title>
        <authorList>
            <person name="Kim Y.-O."/>
            <person name="Yoon J.-H."/>
        </authorList>
    </citation>
    <scope>NUCLEOTIDE SEQUENCE [LARGE SCALE GENOMIC DNA]</scope>
    <source>
        <strain evidence="1 2">MYP11</strain>
    </source>
</reference>
<dbReference type="GO" id="GO:0008671">
    <property type="term" value="F:2-dehydro-3-deoxygalactonokinase activity"/>
    <property type="evidence" value="ECO:0007669"/>
    <property type="project" value="InterPro"/>
</dbReference>
<keyword evidence="1" id="KW-0808">Transferase</keyword>
<dbReference type="GO" id="GO:0034194">
    <property type="term" value="P:D-galactonate catabolic process"/>
    <property type="evidence" value="ECO:0007669"/>
    <property type="project" value="InterPro"/>
</dbReference>
<dbReference type="InterPro" id="IPR042258">
    <property type="entry name" value="DGOK_N"/>
</dbReference>
<dbReference type="InterPro" id="IPR042257">
    <property type="entry name" value="DGOK_C"/>
</dbReference>
<dbReference type="Gene3D" id="3.30.420.310">
    <property type="entry name" value="2-keto-3-deoxy-galactonokinase, C-terminal domain"/>
    <property type="match status" value="1"/>
</dbReference>
<dbReference type="OrthoDB" id="256574at2"/>
<name>A0A4S4N9T0_9RHOB</name>
<keyword evidence="1" id="KW-0418">Kinase</keyword>
<protein>
    <submittedName>
        <fullName evidence="1">2-dehydro-3-deoxygalactonokinase</fullName>
    </submittedName>
</protein>
<dbReference type="Pfam" id="PF05035">
    <property type="entry name" value="DGOK"/>
    <property type="match status" value="1"/>
</dbReference>
<evidence type="ECO:0000313" key="2">
    <source>
        <dbReference type="Proteomes" id="UP000306602"/>
    </source>
</evidence>
<evidence type="ECO:0000313" key="1">
    <source>
        <dbReference type="EMBL" id="THH35949.1"/>
    </source>
</evidence>
<proteinExistence type="predicted"/>
<dbReference type="AlphaFoldDB" id="A0A4S4N9T0"/>
<gene>
    <name evidence="1" type="ORF">E4Z66_12845</name>
</gene>
<comment type="caution">
    <text evidence="1">The sequence shown here is derived from an EMBL/GenBank/DDBJ whole genome shotgun (WGS) entry which is preliminary data.</text>
</comment>
<organism evidence="1 2">
    <name type="scientific">Aliishimia ponticola</name>
    <dbReference type="NCBI Taxonomy" id="2499833"/>
    <lineage>
        <taxon>Bacteria</taxon>
        <taxon>Pseudomonadati</taxon>
        <taxon>Pseudomonadota</taxon>
        <taxon>Alphaproteobacteria</taxon>
        <taxon>Rhodobacterales</taxon>
        <taxon>Paracoccaceae</taxon>
        <taxon>Aliishimia</taxon>
    </lineage>
</organism>
<dbReference type="Proteomes" id="UP000306602">
    <property type="component" value="Unassembled WGS sequence"/>
</dbReference>
<accession>A0A4S4N9T0</accession>